<evidence type="ECO:0000256" key="2">
    <source>
        <dbReference type="SAM" id="Phobius"/>
    </source>
</evidence>
<dbReference type="AlphaFoldDB" id="A0A0C2WJG5"/>
<feature type="compositionally biased region" description="Polar residues" evidence="1">
    <location>
        <begin position="433"/>
        <end position="452"/>
    </location>
</feature>
<dbReference type="Proteomes" id="UP000325576">
    <property type="component" value="Unassembled WGS sequence"/>
</dbReference>
<dbReference type="EMBL" id="MRBO01000273">
    <property type="protein sequence ID" value="KAB2585862.1"/>
    <property type="molecule type" value="Genomic_DNA"/>
</dbReference>
<evidence type="ECO:0000256" key="1">
    <source>
        <dbReference type="SAM" id="MobiDB-lite"/>
    </source>
</evidence>
<feature type="region of interest" description="Disordered" evidence="1">
    <location>
        <begin position="1"/>
        <end position="23"/>
    </location>
</feature>
<dbReference type="RefSeq" id="WP_042950300.1">
    <property type="nucleotide sequence ID" value="NZ_CP011295.1"/>
</dbReference>
<dbReference type="NCBIfam" id="TIGR02669">
    <property type="entry name" value="SpoIID_LytB"/>
    <property type="match status" value="1"/>
</dbReference>
<evidence type="ECO:0000259" key="3">
    <source>
        <dbReference type="Pfam" id="PF08486"/>
    </source>
</evidence>
<dbReference type="Proteomes" id="UP001230933">
    <property type="component" value="Chromosome"/>
</dbReference>
<keyword evidence="2" id="KW-1133">Transmembrane helix</keyword>
<gene>
    <name evidence="4" type="ORF">BS297_08230</name>
    <name evidence="5" type="ORF">QIE55_01325</name>
</gene>
<dbReference type="InterPro" id="IPR013486">
    <property type="entry name" value="SpoIID/LytB"/>
</dbReference>
<sequence>MARSGRSGTAGKKPVSGRAGRFLVGGPGRRTSLMRVSVLGLVPALALGVAIGGFTQIRADEPSILHAVAADTQFTLSGHGNGHGRGMGQWGAYGYAKNDGWSGERILSHYYGGTVLDSLPPAQMSVRLTAQDNSTLDVYSDAGLVVNGQRTAPGEAAHLTALPGGGAQVVVTSGCGGGVVWEAVTEHPWVDPVDLSPDRPADQFLKLCNNDAPYRGALGVVLDNGSARTVNLLDMEDYLLGVVPVEAKAEWADSGGAEALRAQAVAARSYAATEHRSSYADTCDTQDCQVYGGAGKEDPRTTEAVRSTAGAVLSRDGKIVATEFSSSTGGYSSGGEFPAVEDLGDALSPNHDWTVNLTAGEIADAFDVGELQSLKILSRNGFGTDGGRVTAVEVVGTDATVGATGMQFRQKLGLKSDWFTVGDGAGVVVAPDSESTVPESNSPSGDPSGTVTETQIEKKYRELGGESGSLGAPAGPEMQLPSEAGTFRVYENGTIIWTKVLGAQVVDANVLREWIPTGGS</sequence>
<keyword evidence="2" id="KW-0812">Transmembrane</keyword>
<evidence type="ECO:0000313" key="6">
    <source>
        <dbReference type="Proteomes" id="UP000325576"/>
    </source>
</evidence>
<dbReference type="GO" id="GO:0030435">
    <property type="term" value="P:sporulation resulting in formation of a cellular spore"/>
    <property type="evidence" value="ECO:0007669"/>
    <property type="project" value="InterPro"/>
</dbReference>
<dbReference type="Pfam" id="PF08310">
    <property type="entry name" value="LGFP"/>
    <property type="match status" value="1"/>
</dbReference>
<feature type="region of interest" description="Disordered" evidence="1">
    <location>
        <begin position="431"/>
        <end position="452"/>
    </location>
</feature>
<organism evidence="4 6">
    <name type="scientific">Rhodococcus erythropolis</name>
    <name type="common">Arthrobacter picolinophilus</name>
    <dbReference type="NCBI Taxonomy" id="1833"/>
    <lineage>
        <taxon>Bacteria</taxon>
        <taxon>Bacillati</taxon>
        <taxon>Actinomycetota</taxon>
        <taxon>Actinomycetes</taxon>
        <taxon>Mycobacteriales</taxon>
        <taxon>Nocardiaceae</taxon>
        <taxon>Rhodococcus</taxon>
        <taxon>Rhodococcus erythropolis group</taxon>
    </lineage>
</organism>
<evidence type="ECO:0000313" key="5">
    <source>
        <dbReference type="EMBL" id="WGV49909.2"/>
    </source>
</evidence>
<reference evidence="5" key="2">
    <citation type="submission" date="2023-08" db="EMBL/GenBank/DDBJ databases">
        <title>Isolation and Characterization of Rhodococcus erythropolis MGMM8.</title>
        <authorList>
            <person name="Diabankana R.G.C."/>
            <person name="Afordoanyi D.M."/>
            <person name="Validov S.Z."/>
        </authorList>
    </citation>
    <scope>NUCLEOTIDE SEQUENCE</scope>
    <source>
        <strain evidence="5">MGMM8</strain>
    </source>
</reference>
<proteinExistence type="predicted"/>
<protein>
    <submittedName>
        <fullName evidence="5">SpoIID/LytB domain-containing protein</fullName>
    </submittedName>
    <submittedName>
        <fullName evidence="4">Stage II sporulation protein</fullName>
    </submittedName>
</protein>
<dbReference type="EMBL" id="CP124545">
    <property type="protein sequence ID" value="WGV49909.2"/>
    <property type="molecule type" value="Genomic_DNA"/>
</dbReference>
<keyword evidence="2" id="KW-0472">Membrane</keyword>
<accession>A0A0C2WJG5</accession>
<dbReference type="KEGG" id="reb:XU06_01035"/>
<dbReference type="InterPro" id="IPR013207">
    <property type="entry name" value="LGFP"/>
</dbReference>
<evidence type="ECO:0000313" key="4">
    <source>
        <dbReference type="EMBL" id="KAB2585862.1"/>
    </source>
</evidence>
<reference evidence="4 6" key="1">
    <citation type="journal article" date="2017" name="Poromechanics V (2013)">
        <title>Genomic Characterization of the Arsenic-Tolerant Actinobacterium, &lt;i&gt;Rhodococcus erythropolis&lt;/i&gt; S43.</title>
        <authorList>
            <person name="Retamal-Morales G."/>
            <person name="Mehnert M."/>
            <person name="Schwabe R."/>
            <person name="Tischler D."/>
            <person name="Schloemann M."/>
            <person name="Levican G.J."/>
        </authorList>
    </citation>
    <scope>NUCLEOTIDE SEQUENCE [LARGE SCALE GENOMIC DNA]</scope>
    <source>
        <strain evidence="4 6">S43</strain>
    </source>
</reference>
<dbReference type="Pfam" id="PF08486">
    <property type="entry name" value="SpoIID"/>
    <property type="match status" value="1"/>
</dbReference>
<feature type="transmembrane region" description="Helical" evidence="2">
    <location>
        <begin position="36"/>
        <end position="54"/>
    </location>
</feature>
<name>A0A0C2WJG5_RHOER</name>
<feature type="domain" description="Sporulation stage II protein D amidase enhancer LytB N-terminal" evidence="3">
    <location>
        <begin position="224"/>
        <end position="313"/>
    </location>
</feature>
<dbReference type="InterPro" id="IPR013693">
    <property type="entry name" value="SpoIID/LytB_N"/>
</dbReference>